<proteinExistence type="predicted"/>
<dbReference type="GO" id="GO:0046983">
    <property type="term" value="F:protein dimerization activity"/>
    <property type="evidence" value="ECO:0007669"/>
    <property type="project" value="InterPro"/>
</dbReference>
<keyword evidence="4" id="KW-1133">Transmembrane helix</keyword>
<keyword evidence="1" id="KW-0808">Transferase</keyword>
<accession>A0A558A682</accession>
<name>A0A558A682_9PSEU</name>
<feature type="transmembrane region" description="Helical" evidence="4">
    <location>
        <begin position="35"/>
        <end position="55"/>
    </location>
</feature>
<dbReference type="Proteomes" id="UP000318578">
    <property type="component" value="Unassembled WGS sequence"/>
</dbReference>
<evidence type="ECO:0000256" key="2">
    <source>
        <dbReference type="ARBA" id="ARBA00022777"/>
    </source>
</evidence>
<dbReference type="EMBL" id="VJZA01000043">
    <property type="protein sequence ID" value="TVT19784.1"/>
    <property type="molecule type" value="Genomic_DNA"/>
</dbReference>
<reference evidence="6 7" key="1">
    <citation type="submission" date="2019-07" db="EMBL/GenBank/DDBJ databases">
        <title>New species of Amycolatopsis and Streptomyces.</title>
        <authorList>
            <person name="Duangmal K."/>
            <person name="Teo W.F.A."/>
            <person name="Lipun K."/>
        </authorList>
    </citation>
    <scope>NUCLEOTIDE SEQUENCE [LARGE SCALE GENOMIC DNA]</scope>
    <source>
        <strain evidence="6 7">JCM 30562</strain>
    </source>
</reference>
<comment type="caution">
    <text evidence="6">The sequence shown here is derived from an EMBL/GenBank/DDBJ whole genome shotgun (WGS) entry which is preliminary data.</text>
</comment>
<evidence type="ECO:0000259" key="5">
    <source>
        <dbReference type="Pfam" id="PF07730"/>
    </source>
</evidence>
<sequence>MTRWNVTRERGPEWGGWWRDDAIGPPHDRSSGARWPLLGLLFLLPIIIPAVRSAAHPNTSVVHAVLGPVLLAAYAGCYLFFPQVVFRRPSIRAKLVFCTGMLALGWVAMLVLHEGSVYVLLYAMAVIAFGLPPGWTLILDGSSLVALLVVVERHVGVDGSPSDVGTLLGITSAMFAVGRLLHTVRSLRAAQDEIATLAVTAERERLARDLHDILGHSLTTITVKAGLARRILESAQDTERASTEIHEVESLARSALSDVRATVSEYREVSLSAELVGARAALRAAEIEADLPHAVDNVLPDLQQTFGYVLREAVTNVLRHSGAKHVKVRLGRTWLDIEDDGAGAPGGVSGNGLRGLTERLDQIGGTLRAEPRAGGGFLVRAEVRPALEAAS</sequence>
<evidence type="ECO:0000313" key="6">
    <source>
        <dbReference type="EMBL" id="TVT19784.1"/>
    </source>
</evidence>
<dbReference type="PANTHER" id="PTHR24421">
    <property type="entry name" value="NITRATE/NITRITE SENSOR PROTEIN NARX-RELATED"/>
    <property type="match status" value="1"/>
</dbReference>
<keyword evidence="4" id="KW-0472">Membrane</keyword>
<dbReference type="PANTHER" id="PTHR24421:SF63">
    <property type="entry name" value="SENSOR HISTIDINE KINASE DESK"/>
    <property type="match status" value="1"/>
</dbReference>
<dbReference type="InterPro" id="IPR050482">
    <property type="entry name" value="Sensor_HK_TwoCompSys"/>
</dbReference>
<dbReference type="CDD" id="cd16917">
    <property type="entry name" value="HATPase_UhpB-NarQ-NarX-like"/>
    <property type="match status" value="1"/>
</dbReference>
<keyword evidence="2 6" id="KW-0418">Kinase</keyword>
<dbReference type="GO" id="GO:0000155">
    <property type="term" value="F:phosphorelay sensor kinase activity"/>
    <property type="evidence" value="ECO:0007669"/>
    <property type="project" value="InterPro"/>
</dbReference>
<evidence type="ECO:0000313" key="7">
    <source>
        <dbReference type="Proteomes" id="UP000318578"/>
    </source>
</evidence>
<feature type="domain" description="Signal transduction histidine kinase subgroup 3 dimerisation and phosphoacceptor" evidence="5">
    <location>
        <begin position="202"/>
        <end position="270"/>
    </location>
</feature>
<feature type="transmembrane region" description="Helical" evidence="4">
    <location>
        <begin position="118"/>
        <end position="138"/>
    </location>
</feature>
<evidence type="ECO:0000256" key="3">
    <source>
        <dbReference type="ARBA" id="ARBA00023012"/>
    </source>
</evidence>
<keyword evidence="7" id="KW-1185">Reference proteome</keyword>
<dbReference type="OrthoDB" id="5241784at2"/>
<feature type="transmembrane region" description="Helical" evidence="4">
    <location>
        <begin position="61"/>
        <end position="81"/>
    </location>
</feature>
<dbReference type="AlphaFoldDB" id="A0A558A682"/>
<organism evidence="6 7">
    <name type="scientific">Amycolatopsis acidiphila</name>
    <dbReference type="NCBI Taxonomy" id="715473"/>
    <lineage>
        <taxon>Bacteria</taxon>
        <taxon>Bacillati</taxon>
        <taxon>Actinomycetota</taxon>
        <taxon>Actinomycetes</taxon>
        <taxon>Pseudonocardiales</taxon>
        <taxon>Pseudonocardiaceae</taxon>
        <taxon>Amycolatopsis</taxon>
    </lineage>
</organism>
<evidence type="ECO:0000256" key="1">
    <source>
        <dbReference type="ARBA" id="ARBA00022679"/>
    </source>
</evidence>
<dbReference type="InterPro" id="IPR011712">
    <property type="entry name" value="Sig_transdc_His_kin_sub3_dim/P"/>
</dbReference>
<dbReference type="SUPFAM" id="SSF55874">
    <property type="entry name" value="ATPase domain of HSP90 chaperone/DNA topoisomerase II/histidine kinase"/>
    <property type="match status" value="1"/>
</dbReference>
<gene>
    <name evidence="6" type="ORF">FNH06_23245</name>
</gene>
<dbReference type="InterPro" id="IPR036890">
    <property type="entry name" value="HATPase_C_sf"/>
</dbReference>
<dbReference type="Gene3D" id="1.20.5.1930">
    <property type="match status" value="1"/>
</dbReference>
<keyword evidence="4" id="KW-0812">Transmembrane</keyword>
<dbReference type="GO" id="GO:0016020">
    <property type="term" value="C:membrane"/>
    <property type="evidence" value="ECO:0007669"/>
    <property type="project" value="InterPro"/>
</dbReference>
<keyword evidence="3" id="KW-0902">Two-component regulatory system</keyword>
<evidence type="ECO:0000256" key="4">
    <source>
        <dbReference type="SAM" id="Phobius"/>
    </source>
</evidence>
<dbReference type="Gene3D" id="3.30.565.10">
    <property type="entry name" value="Histidine kinase-like ATPase, C-terminal domain"/>
    <property type="match status" value="1"/>
</dbReference>
<feature type="transmembrane region" description="Helical" evidence="4">
    <location>
        <begin position="93"/>
        <end position="112"/>
    </location>
</feature>
<dbReference type="Pfam" id="PF07730">
    <property type="entry name" value="HisKA_3"/>
    <property type="match status" value="1"/>
</dbReference>
<protein>
    <submittedName>
        <fullName evidence="6">Sensor histidine kinase</fullName>
    </submittedName>
</protein>